<evidence type="ECO:0008006" key="3">
    <source>
        <dbReference type="Google" id="ProtNLM"/>
    </source>
</evidence>
<dbReference type="RefSeq" id="WP_051546120.1">
    <property type="nucleotide sequence ID" value="NZ_CAAAJD010000008.1"/>
</dbReference>
<dbReference type="EMBL" id="LNYI01000008">
    <property type="protein sequence ID" value="KTD24759.1"/>
    <property type="molecule type" value="Genomic_DNA"/>
</dbReference>
<dbReference type="Proteomes" id="UP000054869">
    <property type="component" value="Unassembled WGS sequence"/>
</dbReference>
<sequence>MFKLLFTTQASQDFDLLANDPSLHKRFKAVRKALGYLERNPPYPGLNTHKYSSLQGPSGEEVFEAYAENNTPVAYRIFWYYGPNKEQFTIIAIPLIHDQITNKIGHLL</sequence>
<evidence type="ECO:0000313" key="1">
    <source>
        <dbReference type="EMBL" id="KTD24759.1"/>
    </source>
</evidence>
<gene>
    <name evidence="1" type="ORF">Llan_0321</name>
</gene>
<comment type="caution">
    <text evidence="1">The sequence shown here is derived from an EMBL/GenBank/DDBJ whole genome shotgun (WGS) entry which is preliminary data.</text>
</comment>
<name>A0A0W0VX16_9GAMM</name>
<proteinExistence type="predicted"/>
<dbReference type="eggNOG" id="COG2026">
    <property type="taxonomic scope" value="Bacteria"/>
</dbReference>
<keyword evidence="2" id="KW-1185">Reference proteome</keyword>
<evidence type="ECO:0000313" key="2">
    <source>
        <dbReference type="Proteomes" id="UP000054869"/>
    </source>
</evidence>
<accession>A0A0W0VX16</accession>
<protein>
    <recommendedName>
        <fullName evidence="3">Type II toxin-antitoxin system RelE/ParE family toxin</fullName>
    </recommendedName>
</protein>
<dbReference type="AlphaFoldDB" id="A0A0W0VX16"/>
<dbReference type="PATRIC" id="fig|45067.4.peg.340"/>
<dbReference type="OrthoDB" id="1524817at2"/>
<organism evidence="1 2">
    <name type="scientific">Legionella lansingensis</name>
    <dbReference type="NCBI Taxonomy" id="45067"/>
    <lineage>
        <taxon>Bacteria</taxon>
        <taxon>Pseudomonadati</taxon>
        <taxon>Pseudomonadota</taxon>
        <taxon>Gammaproteobacteria</taxon>
        <taxon>Legionellales</taxon>
        <taxon>Legionellaceae</taxon>
        <taxon>Legionella</taxon>
    </lineage>
</organism>
<dbReference type="STRING" id="45067.Llan_0321"/>
<reference evidence="1 2" key="1">
    <citation type="submission" date="2015-11" db="EMBL/GenBank/DDBJ databases">
        <title>Genomic analysis of 38 Legionella species identifies large and diverse effector repertoires.</title>
        <authorList>
            <person name="Burstein D."/>
            <person name="Amaro F."/>
            <person name="Zusman T."/>
            <person name="Lifshitz Z."/>
            <person name="Cohen O."/>
            <person name="Gilbert J.A."/>
            <person name="Pupko T."/>
            <person name="Shuman H.A."/>
            <person name="Segal G."/>
        </authorList>
    </citation>
    <scope>NUCLEOTIDE SEQUENCE [LARGE SCALE GENOMIC DNA]</scope>
    <source>
        <strain evidence="1 2">ATCC 49751</strain>
    </source>
</reference>